<reference evidence="4 6" key="1">
    <citation type="submission" date="2018-09" db="EMBL/GenBank/DDBJ databases">
        <title>Genomic investigation of the strawberry pathogen Phytophthora fragariae indicates pathogenicity is determined by transcriptional variation in three key races.</title>
        <authorList>
            <person name="Adams T.M."/>
            <person name="Armitage A.D."/>
            <person name="Sobczyk M.K."/>
            <person name="Bates H.J."/>
            <person name="Dunwell J.M."/>
            <person name="Nellist C.F."/>
            <person name="Harrison R.J."/>
        </authorList>
    </citation>
    <scope>NUCLEOTIDE SEQUENCE [LARGE SCALE GENOMIC DNA]</scope>
    <source>
        <strain evidence="2 4">SCRP249</strain>
        <strain evidence="1 6">SCRP324</strain>
        <strain evidence="3 5">SCRP333</strain>
    </source>
</reference>
<dbReference type="AlphaFoldDB" id="A0A6A3I6D4"/>
<dbReference type="EMBL" id="QXFV01000351">
    <property type="protein sequence ID" value="KAE9040223.1"/>
    <property type="molecule type" value="Genomic_DNA"/>
</dbReference>
<comment type="caution">
    <text evidence="1">The sequence shown here is derived from an EMBL/GenBank/DDBJ whole genome shotgun (WGS) entry which is preliminary data.</text>
</comment>
<evidence type="ECO:0000313" key="6">
    <source>
        <dbReference type="Proteomes" id="UP000435112"/>
    </source>
</evidence>
<dbReference type="EMBL" id="QXFT01003146">
    <property type="protein sequence ID" value="KAE9288831.1"/>
    <property type="molecule type" value="Genomic_DNA"/>
</dbReference>
<evidence type="ECO:0000313" key="4">
    <source>
        <dbReference type="Proteomes" id="UP000429607"/>
    </source>
</evidence>
<name>A0A6A3I6D4_9STRA</name>
<evidence type="ECO:0000313" key="5">
    <source>
        <dbReference type="Proteomes" id="UP000434957"/>
    </source>
</evidence>
<evidence type="ECO:0000313" key="1">
    <source>
        <dbReference type="EMBL" id="KAE8977780.1"/>
    </source>
</evidence>
<evidence type="ECO:0000313" key="2">
    <source>
        <dbReference type="EMBL" id="KAE9040223.1"/>
    </source>
</evidence>
<sequence>MGSEISCRAVKRKAKAVLLTYLLHAVDGSPWGPTGSWLHATTSTAHRHKMTRVGRAPLLHVCLTLK</sequence>
<dbReference type="Proteomes" id="UP000435112">
    <property type="component" value="Unassembled WGS sequence"/>
</dbReference>
<dbReference type="Proteomes" id="UP000434957">
    <property type="component" value="Unassembled WGS sequence"/>
</dbReference>
<accession>A0A6A3I6D4</accession>
<dbReference type="OrthoDB" id="10269867at2759"/>
<organism evidence="1 6">
    <name type="scientific">Phytophthora rubi</name>
    <dbReference type="NCBI Taxonomy" id="129364"/>
    <lineage>
        <taxon>Eukaryota</taxon>
        <taxon>Sar</taxon>
        <taxon>Stramenopiles</taxon>
        <taxon>Oomycota</taxon>
        <taxon>Peronosporomycetes</taxon>
        <taxon>Peronosporales</taxon>
        <taxon>Peronosporaceae</taxon>
        <taxon>Phytophthora</taxon>
    </lineage>
</organism>
<dbReference type="Proteomes" id="UP000429607">
    <property type="component" value="Unassembled WGS sequence"/>
</dbReference>
<gene>
    <name evidence="2" type="ORF">PR001_g7172</name>
    <name evidence="1" type="ORF">PR002_g24911</name>
    <name evidence="3" type="ORF">PR003_g25707</name>
</gene>
<evidence type="ECO:0000313" key="3">
    <source>
        <dbReference type="EMBL" id="KAE9288831.1"/>
    </source>
</evidence>
<proteinExistence type="predicted"/>
<protein>
    <submittedName>
        <fullName evidence="1">Uncharacterized protein</fullName>
    </submittedName>
</protein>
<dbReference type="EMBL" id="QXFU01003166">
    <property type="protein sequence ID" value="KAE8977780.1"/>
    <property type="molecule type" value="Genomic_DNA"/>
</dbReference>
<keyword evidence="5" id="KW-1185">Reference proteome</keyword>